<keyword evidence="1" id="KW-0472">Membrane</keyword>
<keyword evidence="1" id="KW-1133">Transmembrane helix</keyword>
<protein>
    <submittedName>
        <fullName evidence="2">Uncharacterized protein</fullName>
    </submittedName>
</protein>
<reference evidence="3" key="1">
    <citation type="submission" date="2016-10" db="EMBL/GenBank/DDBJ databases">
        <authorList>
            <person name="Varghese N."/>
            <person name="Submissions S."/>
        </authorList>
    </citation>
    <scope>NUCLEOTIDE SEQUENCE [LARGE SCALE GENOMIC DNA]</scope>
    <source>
        <strain evidence="3">DSM 24767</strain>
    </source>
</reference>
<feature type="transmembrane region" description="Helical" evidence="1">
    <location>
        <begin position="16"/>
        <end position="36"/>
    </location>
</feature>
<organism evidence="2 3">
    <name type="scientific">Natronobacterium texcoconense</name>
    <dbReference type="NCBI Taxonomy" id="1095778"/>
    <lineage>
        <taxon>Archaea</taxon>
        <taxon>Methanobacteriati</taxon>
        <taxon>Methanobacteriota</taxon>
        <taxon>Stenosarchaea group</taxon>
        <taxon>Halobacteria</taxon>
        <taxon>Halobacteriales</taxon>
        <taxon>Natrialbaceae</taxon>
        <taxon>Natronobacterium</taxon>
    </lineage>
</organism>
<dbReference type="RefSeq" id="WP_090376025.1">
    <property type="nucleotide sequence ID" value="NZ_FNLC01000001.1"/>
</dbReference>
<keyword evidence="3" id="KW-1185">Reference proteome</keyword>
<gene>
    <name evidence="2" type="ORF">SAMN04489842_0203</name>
</gene>
<feature type="transmembrane region" description="Helical" evidence="1">
    <location>
        <begin position="56"/>
        <end position="72"/>
    </location>
</feature>
<sequence>MGGADRNGSRIADNRLAVTIVVGSLVAVGVLAVLFWSGSSDRLVPAYGPAPDAVPLYLLFVIVGVVLLIWSWQRVLSLFR</sequence>
<dbReference type="AlphaFoldDB" id="A0A1H0ZAN1"/>
<accession>A0A1H0ZAN1</accession>
<keyword evidence="1" id="KW-0812">Transmembrane</keyword>
<evidence type="ECO:0000313" key="3">
    <source>
        <dbReference type="Proteomes" id="UP000198848"/>
    </source>
</evidence>
<proteinExistence type="predicted"/>
<dbReference type="EMBL" id="FNLC01000001">
    <property type="protein sequence ID" value="SDQ24478.1"/>
    <property type="molecule type" value="Genomic_DNA"/>
</dbReference>
<name>A0A1H0ZAN1_NATTX</name>
<evidence type="ECO:0000256" key="1">
    <source>
        <dbReference type="SAM" id="Phobius"/>
    </source>
</evidence>
<dbReference type="Proteomes" id="UP000198848">
    <property type="component" value="Unassembled WGS sequence"/>
</dbReference>
<evidence type="ECO:0000313" key="2">
    <source>
        <dbReference type="EMBL" id="SDQ24478.1"/>
    </source>
</evidence>